<dbReference type="Gene3D" id="1.10.287.1060">
    <property type="entry name" value="ESAT-6-like"/>
    <property type="match status" value="1"/>
</dbReference>
<dbReference type="Gene3D" id="1.20.58.1970">
    <property type="match status" value="1"/>
</dbReference>
<gene>
    <name evidence="12" type="primary">LOC115736235</name>
</gene>
<dbReference type="Pfam" id="PF20662">
    <property type="entry name" value="COG4_C"/>
    <property type="match status" value="1"/>
</dbReference>
<evidence type="ECO:0000256" key="9">
    <source>
        <dbReference type="SAM" id="MobiDB-lite"/>
    </source>
</evidence>
<dbReference type="Proteomes" id="UP000827889">
    <property type="component" value="Chromosome 4"/>
</dbReference>
<evidence type="ECO:0000256" key="4">
    <source>
        <dbReference type="ARBA" id="ARBA00022448"/>
    </source>
</evidence>
<evidence type="ECO:0000256" key="8">
    <source>
        <dbReference type="ARBA" id="ARBA00031340"/>
    </source>
</evidence>
<dbReference type="KEGG" id="rarg:115736235"/>
<sequence length="697" mass="78404">MVSPPSSAPLEEPSEDALSSSSIGFGTPEALAHVRTLTDVGAMTRRLRECIAYERALDLDLASRRADLDSRLADLEKSSHYLDIFKFDYDHMLSDVRPISLLAEQVIGKVRELDLAQTRIMSALPVFDAMQEREECIEGATKALDREDYESASKCVERFLQIDAKYLRDPCWWDKMMAPKTQLEGIVRKRLAAAVDQQDHASVLRFIRLYCPLGLKDEGLQEYVGYLRKVIGMRTKFEQSVELTHDQHSNQGDFATCLDNLFKDIVLAIKTNTEVFKSLCGEDGILHAILELQEECDSWGSLVLKRYMEWRRLGNMSSEINAQNTSLLAFRAPQGPDPRYIMSCLKEILFLRRLCEHHTEFMLSTIKGLTSVDADSLPRATKAFRSGRLSKVVQEITGYYAILEGFVMVENVRKAISIDEHLPGCLTSSMVDEVFCVLDSCLRRAISTSDISSVVAVLSGASRLLSNKYREALQLRMREPNLVRKLFLGGVGVQKTCTEIATALNNMDVSSKYAVKLKHDIEEQCAKVFPAPADRERLKSCLSELGETCTTFKQALNGGMEQLVATVTPRIRAVLDSVATINYELSDAEYANNDIKDPWVQRLLHAVETYVACLQPLMTANNYDSFVHFVIDFIVKGLEAIMMQKRFSPLGGLQLDKDARALASHFSSMTQRTVRDKFAHLTQIAMILNVEKVSEIL</sequence>
<dbReference type="AlphaFoldDB" id="A0A8B8NNZ2"/>
<dbReference type="RefSeq" id="XP_030523683.2">
    <property type="nucleotide sequence ID" value="XM_030667823.2"/>
</dbReference>
<name>A0A8B8NNZ2_9MYRT</name>
<feature type="compositionally biased region" description="Low complexity" evidence="9">
    <location>
        <begin position="1"/>
        <end position="11"/>
    </location>
</feature>
<dbReference type="GeneID" id="115736235"/>
<dbReference type="InterPro" id="IPR048682">
    <property type="entry name" value="COG4"/>
</dbReference>
<dbReference type="Pfam" id="PF08318">
    <property type="entry name" value="COG4_m"/>
    <property type="match status" value="1"/>
</dbReference>
<dbReference type="Pfam" id="PF20663">
    <property type="entry name" value="COG4_N"/>
    <property type="match status" value="1"/>
</dbReference>
<evidence type="ECO:0000256" key="6">
    <source>
        <dbReference type="ARBA" id="ARBA00023034"/>
    </source>
</evidence>
<keyword evidence="6" id="KW-0333">Golgi apparatus</keyword>
<dbReference type="PANTHER" id="PTHR24016:SF0">
    <property type="entry name" value="CONSERVED OLIGOMERIC GOLGI COMPLEX SUBUNIT 4"/>
    <property type="match status" value="1"/>
</dbReference>
<evidence type="ECO:0000313" key="11">
    <source>
        <dbReference type="Proteomes" id="UP000827889"/>
    </source>
</evidence>
<evidence type="ECO:0000256" key="2">
    <source>
        <dbReference type="ARBA" id="ARBA00009215"/>
    </source>
</evidence>
<evidence type="ECO:0000259" key="10">
    <source>
        <dbReference type="SMART" id="SM00762"/>
    </source>
</evidence>
<comment type="similarity">
    <text evidence="2">Belongs to the COG4 family.</text>
</comment>
<comment type="subcellular location">
    <subcellularLocation>
        <location evidence="1">Golgi apparatus membrane</location>
        <topology evidence="1">Peripheral membrane protein</topology>
    </subcellularLocation>
</comment>
<organism evidence="11 12">
    <name type="scientific">Rhodamnia argentea</name>
    <dbReference type="NCBI Taxonomy" id="178133"/>
    <lineage>
        <taxon>Eukaryota</taxon>
        <taxon>Viridiplantae</taxon>
        <taxon>Streptophyta</taxon>
        <taxon>Embryophyta</taxon>
        <taxon>Tracheophyta</taxon>
        <taxon>Spermatophyta</taxon>
        <taxon>Magnoliopsida</taxon>
        <taxon>eudicotyledons</taxon>
        <taxon>Gunneridae</taxon>
        <taxon>Pentapetalae</taxon>
        <taxon>rosids</taxon>
        <taxon>malvids</taxon>
        <taxon>Myrtales</taxon>
        <taxon>Myrtaceae</taxon>
        <taxon>Myrtoideae</taxon>
        <taxon>Myrteae</taxon>
        <taxon>Australasian group</taxon>
        <taxon>Rhodamnia</taxon>
    </lineage>
</organism>
<dbReference type="InterPro" id="IPR013167">
    <property type="entry name" value="COG4_M"/>
</dbReference>
<evidence type="ECO:0000256" key="3">
    <source>
        <dbReference type="ARBA" id="ARBA00020975"/>
    </source>
</evidence>
<dbReference type="InterPro" id="IPR048680">
    <property type="entry name" value="COG4_N"/>
</dbReference>
<keyword evidence="11" id="KW-1185">Reference proteome</keyword>
<feature type="domain" description="COG4 transport protein middle alpha-helical bundle" evidence="10">
    <location>
        <begin position="176"/>
        <end position="478"/>
    </location>
</feature>
<protein>
    <recommendedName>
        <fullName evidence="3">Conserved oligomeric Golgi complex subunit 4</fullName>
    </recommendedName>
    <alternativeName>
        <fullName evidence="8">Component of oligomeric Golgi complex 4</fullName>
    </alternativeName>
</protein>
<evidence type="ECO:0000256" key="5">
    <source>
        <dbReference type="ARBA" id="ARBA00022927"/>
    </source>
</evidence>
<reference evidence="12" key="1">
    <citation type="submission" date="2025-08" db="UniProtKB">
        <authorList>
            <consortium name="RefSeq"/>
        </authorList>
    </citation>
    <scope>IDENTIFICATION</scope>
    <source>
        <tissue evidence="12">Leaf</tissue>
    </source>
</reference>
<keyword evidence="7" id="KW-0472">Membrane</keyword>
<feature type="region of interest" description="Disordered" evidence="9">
    <location>
        <begin position="1"/>
        <end position="21"/>
    </location>
</feature>
<evidence type="ECO:0000313" key="12">
    <source>
        <dbReference type="RefSeq" id="XP_030523683.2"/>
    </source>
</evidence>
<dbReference type="SMART" id="SM00762">
    <property type="entry name" value="Cog4"/>
    <property type="match status" value="1"/>
</dbReference>
<accession>A0A8B8NNZ2</accession>
<proteinExistence type="inferred from homology"/>
<dbReference type="InterPro" id="IPR048684">
    <property type="entry name" value="COG4_C"/>
</dbReference>
<keyword evidence="5" id="KW-0653">Protein transport</keyword>
<keyword evidence="4" id="KW-0813">Transport</keyword>
<dbReference type="PANTHER" id="PTHR24016">
    <property type="entry name" value="CONSERVED OLIGOMERIC GOLGI COMPLEX SUBUNIT 4"/>
    <property type="match status" value="1"/>
</dbReference>
<evidence type="ECO:0000256" key="1">
    <source>
        <dbReference type="ARBA" id="ARBA00004395"/>
    </source>
</evidence>
<dbReference type="GO" id="GO:0000139">
    <property type="term" value="C:Golgi membrane"/>
    <property type="evidence" value="ECO:0007669"/>
    <property type="project" value="UniProtKB-SubCell"/>
</dbReference>
<dbReference type="GO" id="GO:0015031">
    <property type="term" value="P:protein transport"/>
    <property type="evidence" value="ECO:0007669"/>
    <property type="project" value="UniProtKB-KW"/>
</dbReference>
<evidence type="ECO:0000256" key="7">
    <source>
        <dbReference type="ARBA" id="ARBA00023136"/>
    </source>
</evidence>